<sequence>MRPALVGMVSAILTNCCNSLYSVWHFSLFNTENGSSSIGSAILGCFRRVSGLLGRGGNSSKLTTGAAFAWASWSGVEVIARRLHLFSGGVFSFGFEG</sequence>
<keyword evidence="2" id="KW-1185">Reference proteome</keyword>
<protein>
    <submittedName>
        <fullName evidence="1">Uncharacterized protein</fullName>
    </submittedName>
</protein>
<name>A0A8X6UCF0_NEPPI</name>
<organism evidence="1 2">
    <name type="scientific">Nephila pilipes</name>
    <name type="common">Giant wood spider</name>
    <name type="synonym">Nephila maculata</name>
    <dbReference type="NCBI Taxonomy" id="299642"/>
    <lineage>
        <taxon>Eukaryota</taxon>
        <taxon>Metazoa</taxon>
        <taxon>Ecdysozoa</taxon>
        <taxon>Arthropoda</taxon>
        <taxon>Chelicerata</taxon>
        <taxon>Arachnida</taxon>
        <taxon>Araneae</taxon>
        <taxon>Araneomorphae</taxon>
        <taxon>Entelegynae</taxon>
        <taxon>Araneoidea</taxon>
        <taxon>Nephilidae</taxon>
        <taxon>Nephila</taxon>
    </lineage>
</organism>
<dbReference type="EMBL" id="BMAW01027093">
    <property type="protein sequence ID" value="GFU00393.1"/>
    <property type="molecule type" value="Genomic_DNA"/>
</dbReference>
<dbReference type="AlphaFoldDB" id="A0A8X6UCF0"/>
<evidence type="ECO:0000313" key="2">
    <source>
        <dbReference type="Proteomes" id="UP000887013"/>
    </source>
</evidence>
<reference evidence="1" key="1">
    <citation type="submission" date="2020-08" db="EMBL/GenBank/DDBJ databases">
        <title>Multicomponent nature underlies the extraordinary mechanical properties of spider dragline silk.</title>
        <authorList>
            <person name="Kono N."/>
            <person name="Nakamura H."/>
            <person name="Mori M."/>
            <person name="Yoshida Y."/>
            <person name="Ohtoshi R."/>
            <person name="Malay A.D."/>
            <person name="Moran D.A.P."/>
            <person name="Tomita M."/>
            <person name="Numata K."/>
            <person name="Arakawa K."/>
        </authorList>
    </citation>
    <scope>NUCLEOTIDE SEQUENCE</scope>
</reference>
<accession>A0A8X6UCF0</accession>
<gene>
    <name evidence="1" type="ORF">NPIL_266731</name>
</gene>
<evidence type="ECO:0000313" key="1">
    <source>
        <dbReference type="EMBL" id="GFU00393.1"/>
    </source>
</evidence>
<proteinExistence type="predicted"/>
<comment type="caution">
    <text evidence="1">The sequence shown here is derived from an EMBL/GenBank/DDBJ whole genome shotgun (WGS) entry which is preliminary data.</text>
</comment>
<dbReference type="Proteomes" id="UP000887013">
    <property type="component" value="Unassembled WGS sequence"/>
</dbReference>